<protein>
    <submittedName>
        <fullName evidence="2">Uncharacterized protein</fullName>
    </submittedName>
</protein>
<accession>A0A409VWC6</accession>
<evidence type="ECO:0000313" key="2">
    <source>
        <dbReference type="EMBL" id="PPQ70574.1"/>
    </source>
</evidence>
<dbReference type="Proteomes" id="UP000284706">
    <property type="component" value="Unassembled WGS sequence"/>
</dbReference>
<dbReference type="InParanoid" id="A0A409VWC6"/>
<feature type="compositionally biased region" description="Polar residues" evidence="1">
    <location>
        <begin position="1"/>
        <end position="10"/>
    </location>
</feature>
<dbReference type="EMBL" id="NHYE01005536">
    <property type="protein sequence ID" value="PPQ70574.1"/>
    <property type="molecule type" value="Genomic_DNA"/>
</dbReference>
<feature type="region of interest" description="Disordered" evidence="1">
    <location>
        <begin position="188"/>
        <end position="215"/>
    </location>
</feature>
<dbReference type="AlphaFoldDB" id="A0A409VWC6"/>
<reference evidence="2 3" key="1">
    <citation type="journal article" date="2018" name="Evol. Lett.">
        <title>Horizontal gene cluster transfer increased hallucinogenic mushroom diversity.</title>
        <authorList>
            <person name="Reynolds H.T."/>
            <person name="Vijayakumar V."/>
            <person name="Gluck-Thaler E."/>
            <person name="Korotkin H.B."/>
            <person name="Matheny P.B."/>
            <person name="Slot J.C."/>
        </authorList>
    </citation>
    <scope>NUCLEOTIDE SEQUENCE [LARGE SCALE GENOMIC DNA]</scope>
    <source>
        <strain evidence="2 3">SRW20</strain>
    </source>
</reference>
<comment type="caution">
    <text evidence="2">The sequence shown here is derived from an EMBL/GenBank/DDBJ whole genome shotgun (WGS) entry which is preliminary data.</text>
</comment>
<feature type="region of interest" description="Disordered" evidence="1">
    <location>
        <begin position="1"/>
        <end position="22"/>
    </location>
</feature>
<keyword evidence="3" id="KW-1185">Reference proteome</keyword>
<proteinExistence type="predicted"/>
<feature type="compositionally biased region" description="Basic and acidic residues" evidence="1">
    <location>
        <begin position="11"/>
        <end position="22"/>
    </location>
</feature>
<sequence>MSGLASSTSGKKQEYENAKRAQKNRFESLWKKAAQTKCLRCCIYAEAAKDNERGQKKGMEGVENEVTHRPYYTYTTAPAAVSLCSGHHPSDPPRAALLTKRRRRCSSLDLRATTDERVIQPARSGDRQEGLVSRCFNAQSEIKTCVNETERVGHASQQNYNLFSQNPVDISQNYVPIRKIQTWYARKIPQRRSESRNRRPPGGERWWLKLTSTRH</sequence>
<evidence type="ECO:0000256" key="1">
    <source>
        <dbReference type="SAM" id="MobiDB-lite"/>
    </source>
</evidence>
<name>A0A409VWC6_9AGAR</name>
<evidence type="ECO:0000313" key="3">
    <source>
        <dbReference type="Proteomes" id="UP000284706"/>
    </source>
</evidence>
<gene>
    <name evidence="2" type="ORF">CVT26_013190</name>
</gene>
<organism evidence="2 3">
    <name type="scientific">Gymnopilus dilepis</name>
    <dbReference type="NCBI Taxonomy" id="231916"/>
    <lineage>
        <taxon>Eukaryota</taxon>
        <taxon>Fungi</taxon>
        <taxon>Dikarya</taxon>
        <taxon>Basidiomycota</taxon>
        <taxon>Agaricomycotina</taxon>
        <taxon>Agaricomycetes</taxon>
        <taxon>Agaricomycetidae</taxon>
        <taxon>Agaricales</taxon>
        <taxon>Agaricineae</taxon>
        <taxon>Hymenogastraceae</taxon>
        <taxon>Gymnopilus</taxon>
    </lineage>
</organism>